<reference evidence="2" key="1">
    <citation type="submission" date="2023-04" db="EMBL/GenBank/DDBJ databases">
        <title>Phytophthora fragariaefolia NBRC 109709.</title>
        <authorList>
            <person name="Ichikawa N."/>
            <person name="Sato H."/>
            <person name="Tonouchi N."/>
        </authorList>
    </citation>
    <scope>NUCLEOTIDE SEQUENCE</scope>
    <source>
        <strain evidence="2">NBRC 109709</strain>
    </source>
</reference>
<protein>
    <submittedName>
        <fullName evidence="2">Unnamed protein product</fullName>
    </submittedName>
</protein>
<proteinExistence type="predicted"/>
<evidence type="ECO:0000256" key="1">
    <source>
        <dbReference type="SAM" id="MobiDB-lite"/>
    </source>
</evidence>
<evidence type="ECO:0000313" key="2">
    <source>
        <dbReference type="EMBL" id="GMF17991.1"/>
    </source>
</evidence>
<dbReference type="Proteomes" id="UP001165121">
    <property type="component" value="Unassembled WGS sequence"/>
</dbReference>
<evidence type="ECO:0000313" key="3">
    <source>
        <dbReference type="Proteomes" id="UP001165121"/>
    </source>
</evidence>
<dbReference type="EMBL" id="BSXT01000115">
    <property type="protein sequence ID" value="GMF17991.1"/>
    <property type="molecule type" value="Genomic_DNA"/>
</dbReference>
<feature type="compositionally biased region" description="Acidic residues" evidence="1">
    <location>
        <begin position="41"/>
        <end position="67"/>
    </location>
</feature>
<accession>A0A9W6WV73</accession>
<dbReference type="AlphaFoldDB" id="A0A9W6WV73"/>
<feature type="region of interest" description="Disordered" evidence="1">
    <location>
        <begin position="41"/>
        <end position="81"/>
    </location>
</feature>
<gene>
    <name evidence="2" type="ORF">Pfra01_000143300</name>
</gene>
<dbReference type="OrthoDB" id="10607279at2759"/>
<organism evidence="2 3">
    <name type="scientific">Phytophthora fragariaefolia</name>
    <dbReference type="NCBI Taxonomy" id="1490495"/>
    <lineage>
        <taxon>Eukaryota</taxon>
        <taxon>Sar</taxon>
        <taxon>Stramenopiles</taxon>
        <taxon>Oomycota</taxon>
        <taxon>Peronosporomycetes</taxon>
        <taxon>Peronosporales</taxon>
        <taxon>Peronosporaceae</taxon>
        <taxon>Phytophthora</taxon>
    </lineage>
</organism>
<name>A0A9W6WV73_9STRA</name>
<sequence length="209" mass="22103">MVAAWLSFISLDIGCDTHNLANAPAVIITTVAPGVIDATAEFETDPGDELDDGEESDSSDEAVDPPVDESPTPANEFDVSDNELSSVAAVVDELSLEVAGEVAFTSVELELVFEIAAEVLSNEPEVVPPAPADDSEVLDPAAALDPVSLAAASVEPVDDDKFELDVEDPGHTNVSPLHIWPLEQSLNVYWQLIEHNCAGTEVSVVQEQL</sequence>
<keyword evidence="3" id="KW-1185">Reference proteome</keyword>
<comment type="caution">
    <text evidence="2">The sequence shown here is derived from an EMBL/GenBank/DDBJ whole genome shotgun (WGS) entry which is preliminary data.</text>
</comment>